<protein>
    <submittedName>
        <fullName evidence="1">Alkaline ceramidase</fullName>
    </submittedName>
</protein>
<reference evidence="2" key="1">
    <citation type="journal article" date="2019" name="Int. J. Syst. Evol. Microbiol.">
        <title>The Global Catalogue of Microorganisms (GCM) 10K type strain sequencing project: providing services to taxonomists for standard genome sequencing and annotation.</title>
        <authorList>
            <consortium name="The Broad Institute Genomics Platform"/>
            <consortium name="The Broad Institute Genome Sequencing Center for Infectious Disease"/>
            <person name="Wu L."/>
            <person name="Ma J."/>
        </authorList>
    </citation>
    <scope>NUCLEOTIDE SEQUENCE [LARGE SCALE GENOMIC DNA]</scope>
    <source>
        <strain evidence="2">CGMCC 4.7466</strain>
    </source>
</reference>
<evidence type="ECO:0000313" key="2">
    <source>
        <dbReference type="Proteomes" id="UP001595818"/>
    </source>
</evidence>
<name>A0ABV9T0X8_9BACT</name>
<gene>
    <name evidence="1" type="ORF">ACFPFU_11665</name>
</gene>
<dbReference type="Proteomes" id="UP001595818">
    <property type="component" value="Unassembled WGS sequence"/>
</dbReference>
<evidence type="ECO:0000313" key="1">
    <source>
        <dbReference type="EMBL" id="MFC4872350.1"/>
    </source>
</evidence>
<comment type="caution">
    <text evidence="1">The sequence shown here is derived from an EMBL/GenBank/DDBJ whole genome shotgun (WGS) entry which is preliminary data.</text>
</comment>
<sequence length="446" mass="49827">MVKKGFRFLAYIFAVLVILGTALITTVDWTPYQETDYYQTTMDRLQQFELEQKDVGYVLAGWGKANFTPGQPVPLVAYKPRGDYEFVEDSSFVKALVFGTPDFKVAVLNYELLIIHPHLAQRIRSKVAGSGFNIDQFYFTATHTHSGIGGTIPGLIGFLAMGGWDEEIVTLLEEKTLLALNNAVQKMDTVSIGYKKANAAGFVANRLIAEDPVDPFLRQLVFENTAGETCAFVTYSAHATCLNSRFMGLSGDYPHYLTGWMQEHMDFALFASGTVGSHRPMAPGNDIQSVKQYAYSLDTVLRGDGSDVKPVSGTMLKIGTLPLALRSPHYRISDNLRLRPWVFNWIFGDNPAHFDVVQLGNTLLISSSGELSGVFYENWENLAEQNGFNLMVTTFNGGYVGYITPDEYYHKKLYEVRDMNLYGPYNGAYFNEVMEGLIDKAIHPSN</sequence>
<organism evidence="1 2">
    <name type="scientific">Negadavirga shengliensis</name>
    <dbReference type="NCBI Taxonomy" id="1389218"/>
    <lineage>
        <taxon>Bacteria</taxon>
        <taxon>Pseudomonadati</taxon>
        <taxon>Bacteroidota</taxon>
        <taxon>Cytophagia</taxon>
        <taxon>Cytophagales</taxon>
        <taxon>Cyclobacteriaceae</taxon>
        <taxon>Negadavirga</taxon>
    </lineage>
</organism>
<dbReference type="EMBL" id="JBHSJJ010000005">
    <property type="protein sequence ID" value="MFC4872350.1"/>
    <property type="molecule type" value="Genomic_DNA"/>
</dbReference>
<keyword evidence="2" id="KW-1185">Reference proteome</keyword>
<dbReference type="RefSeq" id="WP_377064661.1">
    <property type="nucleotide sequence ID" value="NZ_JBHSJJ010000005.1"/>
</dbReference>
<proteinExistence type="predicted"/>
<accession>A0ABV9T0X8</accession>